<evidence type="ECO:0000313" key="1">
    <source>
        <dbReference type="EMBL" id="MCZ9288736.1"/>
    </source>
</evidence>
<proteinExistence type="predicted"/>
<dbReference type="InterPro" id="IPR014710">
    <property type="entry name" value="RmlC-like_jellyroll"/>
</dbReference>
<protein>
    <recommendedName>
        <fullName evidence="3">Cupin</fullName>
    </recommendedName>
</protein>
<dbReference type="Gene3D" id="2.60.120.10">
    <property type="entry name" value="Jelly Rolls"/>
    <property type="match status" value="1"/>
</dbReference>
<dbReference type="AlphaFoldDB" id="A0A9X3LJB2"/>
<evidence type="ECO:0008006" key="3">
    <source>
        <dbReference type="Google" id="ProtNLM"/>
    </source>
</evidence>
<comment type="caution">
    <text evidence="1">The sequence shown here is derived from an EMBL/GenBank/DDBJ whole genome shotgun (WGS) entry which is preliminary data.</text>
</comment>
<accession>A0A9X3LJB2</accession>
<gene>
    <name evidence="1" type="ORF">L8V00_00705</name>
</gene>
<reference evidence="1" key="1">
    <citation type="submission" date="2022-02" db="EMBL/GenBank/DDBJ databases">
        <title>Corynebacterium sp. from urogenital microbiome.</title>
        <authorList>
            <person name="Cappelli E.A."/>
            <person name="Ribeiro T.G."/>
            <person name="Peixe L."/>
        </authorList>
    </citation>
    <scope>NUCLEOTIDE SEQUENCE</scope>
    <source>
        <strain evidence="1">C8Ua_174</strain>
    </source>
</reference>
<dbReference type="InterPro" id="IPR011051">
    <property type="entry name" value="RmlC_Cupin_sf"/>
</dbReference>
<organism evidence="1 2">
    <name type="scientific">Corynebacterium evansiae</name>
    <dbReference type="NCBI Taxonomy" id="2913499"/>
    <lineage>
        <taxon>Bacteria</taxon>
        <taxon>Bacillati</taxon>
        <taxon>Actinomycetota</taxon>
        <taxon>Actinomycetes</taxon>
        <taxon>Mycobacteriales</taxon>
        <taxon>Corynebacteriaceae</taxon>
        <taxon>Corynebacterium</taxon>
    </lineage>
</organism>
<keyword evidence="2" id="KW-1185">Reference proteome</keyword>
<evidence type="ECO:0000313" key="2">
    <source>
        <dbReference type="Proteomes" id="UP001146469"/>
    </source>
</evidence>
<name>A0A9X3LJB2_9CORY</name>
<dbReference type="EMBL" id="JAKMUT010000001">
    <property type="protein sequence ID" value="MCZ9288736.1"/>
    <property type="molecule type" value="Genomic_DNA"/>
</dbReference>
<sequence>MTEHNAAQHTFISDLTAPKDVEGGRAVPQVKVEANVDGARVVRLAFQSGDVFADHKAPKPILVMGQQGRIEFTVWPGAEAEGTPEIVELTPGTAIHVPAHQLHALRSLGDAPAIATLILLTGE</sequence>
<dbReference type="SUPFAM" id="SSF51182">
    <property type="entry name" value="RmlC-like cupins"/>
    <property type="match status" value="1"/>
</dbReference>
<dbReference type="Proteomes" id="UP001146469">
    <property type="component" value="Unassembled WGS sequence"/>
</dbReference>
<dbReference type="RefSeq" id="WP_035002972.1">
    <property type="nucleotide sequence ID" value="NZ_JAKMUT010000001.1"/>
</dbReference>